<proteinExistence type="inferred from homology"/>
<evidence type="ECO:0000256" key="5">
    <source>
        <dbReference type="ARBA" id="ARBA00023002"/>
    </source>
</evidence>
<sequence length="961" mass="110736">MRFLNFHFEPVSAAVALVATIALIFFALQTSFRRFHSRKGKQHVIGGTVLDQFFNFHRLHDFTTDHAKKHKTYRLLSLFRNEVYTADPVNVEYILKTNFANYGKGWYHHGILTDLLGDGIFTVDGEKWQHQRKDLFMKATLDQVFKIIIGVDLDTMCGTYEEGTKFSNAFDEASGLTLYRYVDILWKIKRFLNIGSEAVLRNRIKVVDEFVYELIRKKTEQIQKPQHDSHVIKADLVSRFLALEETDPKYLRDIILSFIIAGRDTTAVTLSWFLYLLCKNPHVQEKIAQEVRDTTKLKNTCNIDEITTALTEGTLQKMNYLHAALTETLRLYPAVPLDGKLCLSDETLPDGFSVKRGDMVSYLPYAMGRMEFLWGNDAEEFRPERWLDENGAFQQQSSFKFTAFQAGPRICLGKDFAYRQMKVFAAVLCHSYKFKLAFENEEVNYMVMLTLHIDGGLHLARYHLDFKYLAAAVLALVIAVLVAKKHGRRRKRHPIAGTVFHQLVNFNRLHDYMTDLARKHSSYRLLSLSSSEVYTSDPINVEYILKTKFSNYGKGRHQYEILRDLLGDGIFTVDGEKWRHQRKAASYQFSSKLLRDYSSSVFKGNAIKLAAIVSEAAISNQAIEIQDLLFKSTMDSVFNIVLGVELDTIGGTYEEGSKFSSSFDDASAITILRYIDVFWKAKRFLNIGQEALLKKHVRVVDEFVYNVIKSKTEKVHNQDDKPVRKDLLSRFLELDETDPKYLKDIILSFIIAGKDTTATTLSWFLYKLSKLPHVQEKIAQEVKDATGLSDFSKPEEFAANITEEALEKMQYLHAALTETLRLYPAVPWDAKICFSDDVWPDGFYVKKGDLVAYQPYAMGRMKSLWGDDAEEFRPERWLDIDGKFQQESPFKFTAFQAGPRVCLGKDFSYRQMKIFSAILLGSYKFKLVDEHKSIHYRTSLTLHLDGGLHLYAYRRFGYSNS</sequence>
<name>A0A444YY00_ARAHY</name>
<dbReference type="AlphaFoldDB" id="A0A444YY00"/>
<gene>
    <name evidence="10" type="ORF">Ahy_B05g074144</name>
</gene>
<dbReference type="GO" id="GO:0004497">
    <property type="term" value="F:monooxygenase activity"/>
    <property type="evidence" value="ECO:0007669"/>
    <property type="project" value="UniProtKB-KW"/>
</dbReference>
<evidence type="ECO:0000256" key="6">
    <source>
        <dbReference type="ARBA" id="ARBA00023004"/>
    </source>
</evidence>
<keyword evidence="7" id="KW-0503">Monooxygenase</keyword>
<feature type="binding site" description="axial binding residue" evidence="8">
    <location>
        <position position="411"/>
    </location>
    <ligand>
        <name>heme</name>
        <dbReference type="ChEBI" id="CHEBI:30413"/>
    </ligand>
    <ligandPart>
        <name>Fe</name>
        <dbReference type="ChEBI" id="CHEBI:18248"/>
    </ligandPart>
</feature>
<dbReference type="CDD" id="cd11064">
    <property type="entry name" value="CYP86A"/>
    <property type="match status" value="2"/>
</dbReference>
<evidence type="ECO:0000256" key="1">
    <source>
        <dbReference type="ARBA" id="ARBA00001971"/>
    </source>
</evidence>
<reference evidence="10 11" key="1">
    <citation type="submission" date="2019-01" db="EMBL/GenBank/DDBJ databases">
        <title>Sequencing of cultivated peanut Arachis hypogaea provides insights into genome evolution and oil improvement.</title>
        <authorList>
            <person name="Chen X."/>
        </authorList>
    </citation>
    <scope>NUCLEOTIDE SEQUENCE [LARGE SCALE GENOMIC DNA]</scope>
    <source>
        <strain evidence="11">cv. Fuhuasheng</strain>
        <tissue evidence="10">Leaves</tissue>
    </source>
</reference>
<evidence type="ECO:0008006" key="12">
    <source>
        <dbReference type="Google" id="ProtNLM"/>
    </source>
</evidence>
<comment type="cofactor">
    <cofactor evidence="1 8">
        <name>heme</name>
        <dbReference type="ChEBI" id="CHEBI:30413"/>
    </cofactor>
</comment>
<dbReference type="Pfam" id="PF00067">
    <property type="entry name" value="p450"/>
    <property type="match status" value="2"/>
</dbReference>
<dbReference type="Proteomes" id="UP000289738">
    <property type="component" value="Chromosome B05"/>
</dbReference>
<comment type="caution">
    <text evidence="10">The sequence shown here is derived from an EMBL/GenBank/DDBJ whole genome shotgun (WGS) entry which is preliminary data.</text>
</comment>
<evidence type="ECO:0000313" key="10">
    <source>
        <dbReference type="EMBL" id="RYR06822.1"/>
    </source>
</evidence>
<evidence type="ECO:0000256" key="7">
    <source>
        <dbReference type="ARBA" id="ARBA00023033"/>
    </source>
</evidence>
<keyword evidence="6 8" id="KW-0408">Iron</keyword>
<dbReference type="GO" id="GO:0005506">
    <property type="term" value="F:iron ion binding"/>
    <property type="evidence" value="ECO:0007669"/>
    <property type="project" value="InterPro"/>
</dbReference>
<dbReference type="PRINTS" id="PR00463">
    <property type="entry name" value="EP450I"/>
</dbReference>
<dbReference type="InterPro" id="IPR001128">
    <property type="entry name" value="Cyt_P450"/>
</dbReference>
<keyword evidence="4 8" id="KW-0479">Metal-binding</keyword>
<accession>A0A444YY00</accession>
<dbReference type="PANTHER" id="PTHR24296">
    <property type="entry name" value="CYTOCHROME P450"/>
    <property type="match status" value="1"/>
</dbReference>
<keyword evidence="11" id="KW-1185">Reference proteome</keyword>
<dbReference type="PRINTS" id="PR00385">
    <property type="entry name" value="P450"/>
</dbReference>
<evidence type="ECO:0000256" key="2">
    <source>
        <dbReference type="ARBA" id="ARBA00010617"/>
    </source>
</evidence>
<dbReference type="GO" id="GO:0016705">
    <property type="term" value="F:oxidoreductase activity, acting on paired donors, with incorporation or reduction of molecular oxygen"/>
    <property type="evidence" value="ECO:0007669"/>
    <property type="project" value="InterPro"/>
</dbReference>
<protein>
    <recommendedName>
        <fullName evidence="12">Cytochrome P450</fullName>
    </recommendedName>
</protein>
<keyword evidence="5" id="KW-0560">Oxidoreductase</keyword>
<dbReference type="Gene3D" id="1.10.630.10">
    <property type="entry name" value="Cytochrome P450"/>
    <property type="match status" value="2"/>
</dbReference>
<dbReference type="SUPFAM" id="SSF48264">
    <property type="entry name" value="Cytochrome P450"/>
    <property type="match status" value="2"/>
</dbReference>
<keyword evidence="9" id="KW-0812">Transmembrane</keyword>
<evidence type="ECO:0000256" key="8">
    <source>
        <dbReference type="PIRSR" id="PIRSR602401-1"/>
    </source>
</evidence>
<feature type="transmembrane region" description="Helical" evidence="9">
    <location>
        <begin position="466"/>
        <end position="483"/>
    </location>
</feature>
<dbReference type="EMBL" id="SDMP01000015">
    <property type="protein sequence ID" value="RYR06822.1"/>
    <property type="molecule type" value="Genomic_DNA"/>
</dbReference>
<evidence type="ECO:0000256" key="4">
    <source>
        <dbReference type="ARBA" id="ARBA00022723"/>
    </source>
</evidence>
<keyword evidence="9" id="KW-1133">Transmembrane helix</keyword>
<evidence type="ECO:0000313" key="11">
    <source>
        <dbReference type="Proteomes" id="UP000289738"/>
    </source>
</evidence>
<organism evidence="10 11">
    <name type="scientific">Arachis hypogaea</name>
    <name type="common">Peanut</name>
    <dbReference type="NCBI Taxonomy" id="3818"/>
    <lineage>
        <taxon>Eukaryota</taxon>
        <taxon>Viridiplantae</taxon>
        <taxon>Streptophyta</taxon>
        <taxon>Embryophyta</taxon>
        <taxon>Tracheophyta</taxon>
        <taxon>Spermatophyta</taxon>
        <taxon>Magnoliopsida</taxon>
        <taxon>eudicotyledons</taxon>
        <taxon>Gunneridae</taxon>
        <taxon>Pentapetalae</taxon>
        <taxon>rosids</taxon>
        <taxon>fabids</taxon>
        <taxon>Fabales</taxon>
        <taxon>Fabaceae</taxon>
        <taxon>Papilionoideae</taxon>
        <taxon>50 kb inversion clade</taxon>
        <taxon>dalbergioids sensu lato</taxon>
        <taxon>Dalbergieae</taxon>
        <taxon>Pterocarpus clade</taxon>
        <taxon>Arachis</taxon>
    </lineage>
</organism>
<evidence type="ECO:0000256" key="3">
    <source>
        <dbReference type="ARBA" id="ARBA00022617"/>
    </source>
</evidence>
<dbReference type="InterPro" id="IPR002401">
    <property type="entry name" value="Cyt_P450_E_grp-I"/>
</dbReference>
<evidence type="ECO:0000256" key="9">
    <source>
        <dbReference type="SAM" id="Phobius"/>
    </source>
</evidence>
<keyword evidence="9" id="KW-0472">Membrane</keyword>
<comment type="similarity">
    <text evidence="2">Belongs to the cytochrome P450 family.</text>
</comment>
<feature type="transmembrane region" description="Helical" evidence="9">
    <location>
        <begin position="12"/>
        <end position="32"/>
    </location>
</feature>
<keyword evidence="3 8" id="KW-0349">Heme</keyword>
<dbReference type="STRING" id="3818.A0A444YY00"/>
<dbReference type="InterPro" id="IPR036396">
    <property type="entry name" value="Cyt_P450_sf"/>
</dbReference>
<dbReference type="GO" id="GO:0020037">
    <property type="term" value="F:heme binding"/>
    <property type="evidence" value="ECO:0007669"/>
    <property type="project" value="InterPro"/>
</dbReference>